<gene>
    <name evidence="2" type="ORF">SOCE26_067130</name>
</gene>
<dbReference type="EMBL" id="CP012673">
    <property type="protein sequence ID" value="AUX45232.1"/>
    <property type="molecule type" value="Genomic_DNA"/>
</dbReference>
<evidence type="ECO:0000313" key="2">
    <source>
        <dbReference type="EMBL" id="AUX45232.1"/>
    </source>
</evidence>
<protein>
    <recommendedName>
        <fullName evidence="4">Secreted protein</fullName>
    </recommendedName>
</protein>
<proteinExistence type="predicted"/>
<organism evidence="2 3">
    <name type="scientific">Sorangium cellulosum</name>
    <name type="common">Polyangium cellulosum</name>
    <dbReference type="NCBI Taxonomy" id="56"/>
    <lineage>
        <taxon>Bacteria</taxon>
        <taxon>Pseudomonadati</taxon>
        <taxon>Myxococcota</taxon>
        <taxon>Polyangia</taxon>
        <taxon>Polyangiales</taxon>
        <taxon>Polyangiaceae</taxon>
        <taxon>Sorangium</taxon>
    </lineage>
</organism>
<reference evidence="2 3" key="1">
    <citation type="submission" date="2015-09" db="EMBL/GenBank/DDBJ databases">
        <title>Sorangium comparison.</title>
        <authorList>
            <person name="Zaburannyi N."/>
            <person name="Bunk B."/>
            <person name="Overmann J."/>
            <person name="Mueller R."/>
        </authorList>
    </citation>
    <scope>NUCLEOTIDE SEQUENCE [LARGE SCALE GENOMIC DNA]</scope>
    <source>
        <strain evidence="2 3">So ce26</strain>
    </source>
</reference>
<dbReference type="Proteomes" id="UP000238348">
    <property type="component" value="Chromosome"/>
</dbReference>
<dbReference type="AlphaFoldDB" id="A0A2L0F0X5"/>
<dbReference type="OrthoDB" id="5510139at2"/>
<evidence type="ECO:0000256" key="1">
    <source>
        <dbReference type="SAM" id="SignalP"/>
    </source>
</evidence>
<sequence length="177" mass="18625">MSMRLLGKIGLLCVGSLVVVPAPAQALEFNGGVSVGGIQVGTESRIAVSPFAGWLWRSEGDFRLEVHNMFSIVPGAGVGVYDRTAVTLGYTTETTTVSLGPSLAIYSMPVCGAVICDRVVGVAPGSRAQYDWYFADALGVSTSIHVDWAGGSSRVLPGSLVVMLTTGPIWRFEIKSK</sequence>
<accession>A0A2L0F0X5</accession>
<keyword evidence="1" id="KW-0732">Signal</keyword>
<name>A0A2L0F0X5_SORCE</name>
<evidence type="ECO:0000313" key="3">
    <source>
        <dbReference type="Proteomes" id="UP000238348"/>
    </source>
</evidence>
<feature type="chain" id="PRO_5014979346" description="Secreted protein" evidence="1">
    <location>
        <begin position="27"/>
        <end position="177"/>
    </location>
</feature>
<dbReference type="RefSeq" id="WP_104983639.1">
    <property type="nucleotide sequence ID" value="NZ_CP012673.1"/>
</dbReference>
<feature type="signal peptide" evidence="1">
    <location>
        <begin position="1"/>
        <end position="26"/>
    </location>
</feature>
<evidence type="ECO:0008006" key="4">
    <source>
        <dbReference type="Google" id="ProtNLM"/>
    </source>
</evidence>